<name>A0A6G1I0L5_9PEZI</name>
<dbReference type="OrthoDB" id="10618675at2759"/>
<dbReference type="Pfam" id="PF07712">
    <property type="entry name" value="SURNod19"/>
    <property type="match status" value="1"/>
</dbReference>
<dbReference type="Proteomes" id="UP000799640">
    <property type="component" value="Unassembled WGS sequence"/>
</dbReference>
<dbReference type="InterPro" id="IPR011692">
    <property type="entry name" value="Stress_up-reg_Nod19"/>
</dbReference>
<reference evidence="2" key="1">
    <citation type="journal article" date="2020" name="Stud. Mycol.">
        <title>101 Dothideomycetes genomes: a test case for predicting lifestyles and emergence of pathogens.</title>
        <authorList>
            <person name="Haridas S."/>
            <person name="Albert R."/>
            <person name="Binder M."/>
            <person name="Bloem J."/>
            <person name="Labutti K."/>
            <person name="Salamov A."/>
            <person name="Andreopoulos B."/>
            <person name="Baker S."/>
            <person name="Barry K."/>
            <person name="Bills G."/>
            <person name="Bluhm B."/>
            <person name="Cannon C."/>
            <person name="Castanera R."/>
            <person name="Culley D."/>
            <person name="Daum C."/>
            <person name="Ezra D."/>
            <person name="Gonzalez J."/>
            <person name="Henrissat B."/>
            <person name="Kuo A."/>
            <person name="Liang C."/>
            <person name="Lipzen A."/>
            <person name="Lutzoni F."/>
            <person name="Magnuson J."/>
            <person name="Mondo S."/>
            <person name="Nolan M."/>
            <person name="Ohm R."/>
            <person name="Pangilinan J."/>
            <person name="Park H.-J."/>
            <person name="Ramirez L."/>
            <person name="Alfaro M."/>
            <person name="Sun H."/>
            <person name="Tritt A."/>
            <person name="Yoshinaga Y."/>
            <person name="Zwiers L.-H."/>
            <person name="Turgeon B."/>
            <person name="Goodwin S."/>
            <person name="Spatafora J."/>
            <person name="Crous P."/>
            <person name="Grigoriev I."/>
        </authorList>
    </citation>
    <scope>NUCLEOTIDE SEQUENCE</scope>
    <source>
        <strain evidence="2">CBS 262.69</strain>
    </source>
</reference>
<accession>A0A6G1I0L5</accession>
<evidence type="ECO:0000256" key="1">
    <source>
        <dbReference type="SAM" id="MobiDB-lite"/>
    </source>
</evidence>
<keyword evidence="3" id="KW-1185">Reference proteome</keyword>
<gene>
    <name evidence="2" type="ORF">EJ06DRAFT_357379</name>
</gene>
<organism evidence="2 3">
    <name type="scientific">Trichodelitschia bisporula</name>
    <dbReference type="NCBI Taxonomy" id="703511"/>
    <lineage>
        <taxon>Eukaryota</taxon>
        <taxon>Fungi</taxon>
        <taxon>Dikarya</taxon>
        <taxon>Ascomycota</taxon>
        <taxon>Pezizomycotina</taxon>
        <taxon>Dothideomycetes</taxon>
        <taxon>Dothideomycetes incertae sedis</taxon>
        <taxon>Phaeotrichales</taxon>
        <taxon>Phaeotrichaceae</taxon>
        <taxon>Trichodelitschia</taxon>
    </lineage>
</organism>
<sequence length="336" mass="36690">MLMPGLPPRAALLWAKLDLYYQNGSRATSDQGVYLHHIQIHNLDAKRVRKAYCFGEWASMGRPTEIFLSAGASDYEPGFYFTDPAGKLNSGYLTGDEKERYLMNGEVVNYRNERIEVYPTVEIEYMPSIPKGCMESTIMLFSVTGCTAQNPTLELLPGPGVKAWNITSDPFPLPEEGLILNALGHIHDGGTRVESFLNGKPVCDSKAIYGNPATAVHDHLGDNQETVVSMTECSDIIPVKKGDAIKLVAHYDLNKHPARAMAGEHSHEMMSQMGVQTMYFAAKKPSSIVNWSPELGGDVASAPVVAPAAAGPVAPAPRPAADDDAEEDDDRRSRRE</sequence>
<protein>
    <submittedName>
        <fullName evidence="2">Uncharacterized protein</fullName>
    </submittedName>
</protein>
<evidence type="ECO:0000313" key="3">
    <source>
        <dbReference type="Proteomes" id="UP000799640"/>
    </source>
</evidence>
<feature type="region of interest" description="Disordered" evidence="1">
    <location>
        <begin position="308"/>
        <end position="336"/>
    </location>
</feature>
<evidence type="ECO:0000313" key="2">
    <source>
        <dbReference type="EMBL" id="KAF2401734.1"/>
    </source>
</evidence>
<dbReference type="AlphaFoldDB" id="A0A6G1I0L5"/>
<proteinExistence type="predicted"/>
<dbReference type="EMBL" id="ML996692">
    <property type="protein sequence ID" value="KAF2401734.1"/>
    <property type="molecule type" value="Genomic_DNA"/>
</dbReference>